<accession>A0AAD9UV58</accession>
<dbReference type="AlphaFoldDB" id="A0AAD9UV58"/>
<organism evidence="1 2">
    <name type="scientific">Acropora cervicornis</name>
    <name type="common">Staghorn coral</name>
    <dbReference type="NCBI Taxonomy" id="6130"/>
    <lineage>
        <taxon>Eukaryota</taxon>
        <taxon>Metazoa</taxon>
        <taxon>Cnidaria</taxon>
        <taxon>Anthozoa</taxon>
        <taxon>Hexacorallia</taxon>
        <taxon>Scleractinia</taxon>
        <taxon>Astrocoeniina</taxon>
        <taxon>Acroporidae</taxon>
        <taxon>Acropora</taxon>
    </lineage>
</organism>
<comment type="caution">
    <text evidence="1">The sequence shown here is derived from an EMBL/GenBank/DDBJ whole genome shotgun (WGS) entry which is preliminary data.</text>
</comment>
<evidence type="ECO:0000313" key="2">
    <source>
        <dbReference type="Proteomes" id="UP001249851"/>
    </source>
</evidence>
<dbReference type="InterPro" id="IPR011010">
    <property type="entry name" value="DNA_brk_join_enz"/>
</dbReference>
<keyword evidence="2" id="KW-1185">Reference proteome</keyword>
<reference evidence="1" key="1">
    <citation type="journal article" date="2023" name="G3 (Bethesda)">
        <title>Whole genome assembly and annotation of the endangered Caribbean coral Acropora cervicornis.</title>
        <authorList>
            <person name="Selwyn J.D."/>
            <person name="Vollmer S.V."/>
        </authorList>
    </citation>
    <scope>NUCLEOTIDE SEQUENCE</scope>
    <source>
        <strain evidence="1">K2</strain>
    </source>
</reference>
<name>A0AAD9UV58_ACRCE</name>
<reference evidence="1" key="2">
    <citation type="journal article" date="2023" name="Science">
        <title>Genomic signatures of disease resistance in endangered staghorn corals.</title>
        <authorList>
            <person name="Vollmer S.V."/>
            <person name="Selwyn J.D."/>
            <person name="Despard B.A."/>
            <person name="Roesel C.L."/>
        </authorList>
    </citation>
    <scope>NUCLEOTIDE SEQUENCE</scope>
    <source>
        <strain evidence="1">K2</strain>
    </source>
</reference>
<dbReference type="GO" id="GO:0003677">
    <property type="term" value="F:DNA binding"/>
    <property type="evidence" value="ECO:0007669"/>
    <property type="project" value="InterPro"/>
</dbReference>
<evidence type="ECO:0000313" key="1">
    <source>
        <dbReference type="EMBL" id="KAK2550790.1"/>
    </source>
</evidence>
<dbReference type="SUPFAM" id="SSF56349">
    <property type="entry name" value="DNA breaking-rejoining enzymes"/>
    <property type="match status" value="1"/>
</dbReference>
<protein>
    <submittedName>
        <fullName evidence="1">Uncharacterized protein</fullName>
    </submittedName>
</protein>
<gene>
    <name evidence="1" type="ORF">P5673_028470</name>
</gene>
<proteinExistence type="predicted"/>
<sequence length="120" mass="13067">MNNISEAASLSLPYTNHSLRATAITLWSNAGIPNRHIMAISGQSETSKASHITIPDHPLHSYATAVLSYQEASTQAMLVANLSLLLHPQLFVKVTVWWLLRRKLQVSCSMSSPIAQSTAA</sequence>
<dbReference type="EMBL" id="JARQWQ010000106">
    <property type="protein sequence ID" value="KAK2550790.1"/>
    <property type="molecule type" value="Genomic_DNA"/>
</dbReference>
<dbReference type="Proteomes" id="UP001249851">
    <property type="component" value="Unassembled WGS sequence"/>
</dbReference>